<proteinExistence type="predicted"/>
<sequence length="78" mass="8715">MSFTVAEVPGRSAGRLKVFHLFRRAWPDGVSAGRKAGCARAWRERGIREEGPTVYSDFVRRFTKGLTWGSSVLTSMIP</sequence>
<dbReference type="EMBL" id="BOOW01000023">
    <property type="protein sequence ID" value="GII93603.1"/>
    <property type="molecule type" value="Genomic_DNA"/>
</dbReference>
<protein>
    <submittedName>
        <fullName evidence="1">Uncharacterized protein</fullName>
    </submittedName>
</protein>
<reference evidence="1" key="1">
    <citation type="submission" date="2021-01" db="EMBL/GenBank/DDBJ databases">
        <title>Whole genome shotgun sequence of Sinosporangium siamense NBRC 109515.</title>
        <authorList>
            <person name="Komaki H."/>
            <person name="Tamura T."/>
        </authorList>
    </citation>
    <scope>NUCLEOTIDE SEQUENCE</scope>
    <source>
        <strain evidence="1">NBRC 109515</strain>
    </source>
</reference>
<evidence type="ECO:0000313" key="1">
    <source>
        <dbReference type="EMBL" id="GII93603.1"/>
    </source>
</evidence>
<comment type="caution">
    <text evidence="1">The sequence shown here is derived from an EMBL/GenBank/DDBJ whole genome shotgun (WGS) entry which is preliminary data.</text>
</comment>
<accession>A0A919V7M8</accession>
<organism evidence="1 2">
    <name type="scientific">Sinosporangium siamense</name>
    <dbReference type="NCBI Taxonomy" id="1367973"/>
    <lineage>
        <taxon>Bacteria</taxon>
        <taxon>Bacillati</taxon>
        <taxon>Actinomycetota</taxon>
        <taxon>Actinomycetes</taxon>
        <taxon>Streptosporangiales</taxon>
        <taxon>Streptosporangiaceae</taxon>
        <taxon>Sinosporangium</taxon>
    </lineage>
</organism>
<keyword evidence="2" id="KW-1185">Reference proteome</keyword>
<evidence type="ECO:0000313" key="2">
    <source>
        <dbReference type="Proteomes" id="UP000606172"/>
    </source>
</evidence>
<name>A0A919V7M8_9ACTN</name>
<dbReference type="Proteomes" id="UP000606172">
    <property type="component" value="Unassembled WGS sequence"/>
</dbReference>
<gene>
    <name evidence="1" type="ORF">Ssi02_38340</name>
</gene>
<dbReference type="AlphaFoldDB" id="A0A919V7M8"/>